<keyword evidence="4" id="KW-1185">Reference proteome</keyword>
<feature type="transmembrane region" description="Helical" evidence="2">
    <location>
        <begin position="67"/>
        <end position="87"/>
    </location>
</feature>
<feature type="transmembrane region" description="Helical" evidence="2">
    <location>
        <begin position="181"/>
        <end position="201"/>
    </location>
</feature>
<name>A0A1I0H6F7_9ACTN</name>
<feature type="transmembrane region" description="Helical" evidence="2">
    <location>
        <begin position="148"/>
        <end position="169"/>
    </location>
</feature>
<sequence>MSEREQTPAGGVRGPDDWREQTIPGIQPVAAPVWAGAPGPPPPPGYAPRPAPEYSTTPVRVRRPDSLASLLLLMAGIAAGVSLLLRWPPMSDLTGWDLVRRGFDDAADGGVAALFDNGSWQPMAVVLGGGVLFLLGLLVVLPARSHRFLGVLALLVSLAAGAGVLVPLAGVDWDPAAIDTGFWFAAAVPVLGLLGALKALLTGPRWR</sequence>
<feature type="compositionally biased region" description="Low complexity" evidence="1">
    <location>
        <begin position="28"/>
        <end position="37"/>
    </location>
</feature>
<dbReference type="RefSeq" id="WP_091446554.1">
    <property type="nucleotide sequence ID" value="NZ_FOIE01000008.1"/>
</dbReference>
<feature type="transmembrane region" description="Helical" evidence="2">
    <location>
        <begin position="123"/>
        <end position="141"/>
    </location>
</feature>
<dbReference type="OrthoDB" id="5192820at2"/>
<proteinExistence type="predicted"/>
<evidence type="ECO:0000313" key="3">
    <source>
        <dbReference type="EMBL" id="SET79319.1"/>
    </source>
</evidence>
<dbReference type="EMBL" id="FOIE01000008">
    <property type="protein sequence ID" value="SET79319.1"/>
    <property type="molecule type" value="Genomic_DNA"/>
</dbReference>
<feature type="region of interest" description="Disordered" evidence="1">
    <location>
        <begin position="1"/>
        <end position="58"/>
    </location>
</feature>
<gene>
    <name evidence="3" type="ORF">SAMN04488546_3647</name>
</gene>
<protein>
    <submittedName>
        <fullName evidence="3">Uncharacterized protein</fullName>
    </submittedName>
</protein>
<keyword evidence="2" id="KW-1133">Transmembrane helix</keyword>
<evidence type="ECO:0000256" key="2">
    <source>
        <dbReference type="SAM" id="Phobius"/>
    </source>
</evidence>
<evidence type="ECO:0000313" key="4">
    <source>
        <dbReference type="Proteomes" id="UP000198507"/>
    </source>
</evidence>
<keyword evidence="2" id="KW-0812">Transmembrane</keyword>
<reference evidence="4" key="1">
    <citation type="submission" date="2016-10" db="EMBL/GenBank/DDBJ databases">
        <authorList>
            <person name="Varghese N."/>
            <person name="Submissions S."/>
        </authorList>
    </citation>
    <scope>NUCLEOTIDE SEQUENCE [LARGE SCALE GENOMIC DNA]</scope>
    <source>
        <strain evidence="4">DSM 44209</strain>
    </source>
</reference>
<dbReference type="AlphaFoldDB" id="A0A1I0H6F7"/>
<evidence type="ECO:0000256" key="1">
    <source>
        <dbReference type="SAM" id="MobiDB-lite"/>
    </source>
</evidence>
<organism evidence="3 4">
    <name type="scientific">Geodermatophilus poikilotrophus</name>
    <dbReference type="NCBI Taxonomy" id="1333667"/>
    <lineage>
        <taxon>Bacteria</taxon>
        <taxon>Bacillati</taxon>
        <taxon>Actinomycetota</taxon>
        <taxon>Actinomycetes</taxon>
        <taxon>Geodermatophilales</taxon>
        <taxon>Geodermatophilaceae</taxon>
        <taxon>Geodermatophilus</taxon>
    </lineage>
</organism>
<feature type="compositionally biased region" description="Pro residues" evidence="1">
    <location>
        <begin position="38"/>
        <end position="51"/>
    </location>
</feature>
<dbReference type="Proteomes" id="UP000198507">
    <property type="component" value="Unassembled WGS sequence"/>
</dbReference>
<accession>A0A1I0H6F7</accession>
<keyword evidence="2" id="KW-0472">Membrane</keyword>